<evidence type="ECO:0000256" key="5">
    <source>
        <dbReference type="ARBA" id="ARBA00023088"/>
    </source>
</evidence>
<dbReference type="SMART" id="SM00710">
    <property type="entry name" value="PbH1"/>
    <property type="match status" value="6"/>
</dbReference>
<dbReference type="STRING" id="1796616.A4V09_17885"/>
<dbReference type="Proteomes" id="UP000092574">
    <property type="component" value="Chromosome"/>
</dbReference>
<keyword evidence="8" id="KW-0812">Transmembrane</keyword>
<dbReference type="PANTHER" id="PTHR34491:SF156">
    <property type="entry name" value="KINESIN MOTOR DOMAIN-CONTAINING PROTEIN"/>
    <property type="match status" value="1"/>
</dbReference>
<protein>
    <recommendedName>
        <fullName evidence="10">Gram-positive cocci surface proteins LPxTG domain-containing protein</fullName>
    </recommendedName>
</protein>
<dbReference type="InterPro" id="IPR017502">
    <property type="entry name" value="Sortase_SrtB_target"/>
</dbReference>
<feature type="signal peptide" evidence="9">
    <location>
        <begin position="1"/>
        <end position="44"/>
    </location>
</feature>
<keyword evidence="8" id="KW-1133">Transmembrane helix</keyword>
<dbReference type="Gene3D" id="1.20.1270.90">
    <property type="entry name" value="AF1782-like"/>
    <property type="match status" value="3"/>
</dbReference>
<evidence type="ECO:0000256" key="8">
    <source>
        <dbReference type="SAM" id="Phobius"/>
    </source>
</evidence>
<gene>
    <name evidence="11" type="ORF">A4V09_17885</name>
</gene>
<dbReference type="SUPFAM" id="SSF51126">
    <property type="entry name" value="Pectin lyase-like"/>
    <property type="match status" value="1"/>
</dbReference>
<name>A0A1C7IG76_9FIRM</name>
<feature type="domain" description="Gram-positive cocci surface proteins LPxTG" evidence="10">
    <location>
        <begin position="1605"/>
        <end position="1639"/>
    </location>
</feature>
<dbReference type="NCBIfam" id="TIGR01167">
    <property type="entry name" value="LPXTG_anchor"/>
    <property type="match status" value="1"/>
</dbReference>
<sequence length="1639" mass="179273">MNKKYSELKEEKVKMMKKWKSGISMLMAAAMIMGNMTVAVPVMAEPTAGMLVNGGFEEDNLNGWTKNGWCTSGGASMERVGSDVIQPAEGSYCLREEAKGNGSQVTQDIALTPGKDYWLTAQIYQTAANSYSIGFHENEGKGSDPQFAIESQSKVGEWVQAAVRFTMWENAQKPNVYTWLNAGAGTAYADDVNLYEAPDLSVLEAALADAEEKLGQTDIYTAESLNVLQIKAEEARAFTDIYSYDAAQKTQEEVNSITGELEAAAEGLEKQQDQQEETNLLTNGDFADGLNGWGIWPENADITIHEEEDGFYSSFDAGKGANGINRNVDGLEPEAWYKLSGEVYADTAQAISIAQKKPQTDSGDKSFAVNAKTGEWETISVTFQMPAGQTSKNISVWLEEGTAKARNIRLVKTDVPESPDNPGDDSLITSSDTFYIDAQNGDDAASGTSPEQAWKTFENVKRLRLQAGGKLLLKAGCTWNGEQLKLQEAAGTQDNPVYVDRYGEGSNPVINGNGNPWQTNKNAPKQDVAAVHIYNSKYTTVQNLEVTNTEADAADLVNDNAKKKQSQYLLTGILAENHDGGDLPGVVVKNNYVHDVNGYMQGGAQKGSGGLIALVTGDKVESKFTDLTIVGNKVENVCHEAIYMESSWASRVLVGGSGAQEAGKGKWVGWPNVYVAENYVYDVAGDGIVLINADGGIAEKNLVVKSASEDWDYSRNPAHAAIWMWDCNNVTMQYNEAAHTESYQDGMAFDFDYGNQNVMYQYNYSHDNKGGFWMACPGPYYTVNAVARYNVSVNDGLFDGARIMRIGERGSIGNQVYNNTIYWDHDYKVNAVEQATWGTAPSSGTDIYNNIICGNSDTFVNNEGVNYSNNCIYGTIADVYPKDEDAGVIIADPQFENPENYTDGSFAHGTVTLGSAEGFKLRSTSPCIDAGSDHMDPPQESLKAVENELVATQITIENKDYAGNPAPYTDGESQGLVDMGAFEYQGKSTAERPEVDRTYLEALTAMAEAYSENVYDAATFAEMQKALAAAKTAMNRPLATQEMIDSYARNLEQAIQALIKKDDIKENDAETADNILESYNPEKSNGDFESGDVGDWGDWQSTISVVEGDAHSGDHSLKVDQKYAGNTAYSELGGIPVTPNTEYILEAWIKCSASDTGKVAIEAKHHNSVTGSGDIKLGNAHPESLTKAGEWRKASFAFTTKGYDKISISINSDLATVQMDDVKLYERYTVTKENLDTSALDEALALVPKEEESYYTEESWNTYREAELAARLEKVNADATQDTLDKAAETLKNAYEALTKKSEKPVVDKKGLQDLYDLYKDHVQGNFTDETWENFQNALKNAETVLGDETADQDKIEQAKKLLEDAIAALEEKTEGKADKAALEKLFNAHKDDKQGNFTDKTWKDFQDALKNADTVLKDDTADQKKVDKAKEKLEASIAALKENPKSETDKSDLEKLYNAHKNHKQNNYTDKTWKTFTDALKNAETTLNDDSATQEEINKAASDLSAALSGLKEKGADKSSLQKLYDKHKDDKQGSYTDATWKTFRKALETAASVLEDDKAAQSEVDKAKENLEKAIKNLKKKTGTPSTTKKKPSSTSGTKTTKSAKTGDESPLALLAGLLVLSGGTAVILGKKRKYQK</sequence>
<dbReference type="Pfam" id="PF07554">
    <property type="entry name" value="FIVAR"/>
    <property type="match status" value="6"/>
</dbReference>
<feature type="chain" id="PRO_5008887955" description="Gram-positive cocci surface proteins LPxTG domain-containing protein" evidence="9">
    <location>
        <begin position="45"/>
        <end position="1639"/>
    </location>
</feature>
<proteinExistence type="predicted"/>
<dbReference type="NCBIfam" id="TIGR03063">
    <property type="entry name" value="srtB_target"/>
    <property type="match status" value="1"/>
</dbReference>
<feature type="region of interest" description="Disordered" evidence="7">
    <location>
        <begin position="1578"/>
        <end position="1609"/>
    </location>
</feature>
<keyword evidence="4" id="KW-0378">Hydrolase</keyword>
<keyword evidence="12" id="KW-1185">Reference proteome</keyword>
<feature type="compositionally biased region" description="Basic residues" evidence="7">
    <location>
        <begin position="1578"/>
        <end position="1594"/>
    </location>
</feature>
<dbReference type="GO" id="GO:0016798">
    <property type="term" value="F:hydrolase activity, acting on glycosyl bonds"/>
    <property type="evidence" value="ECO:0007669"/>
    <property type="project" value="InterPro"/>
</dbReference>
<feature type="coiled-coil region" evidence="6">
    <location>
        <begin position="1277"/>
        <end position="1304"/>
    </location>
</feature>
<keyword evidence="3 9" id="KW-0732">Signal</keyword>
<keyword evidence="2" id="KW-0964">Secreted</keyword>
<dbReference type="Pfam" id="PF02018">
    <property type="entry name" value="CBM_4_9"/>
    <property type="match status" value="3"/>
</dbReference>
<dbReference type="InterPro" id="IPR012334">
    <property type="entry name" value="Pectin_lyas_fold"/>
</dbReference>
<keyword evidence="1" id="KW-0134">Cell wall</keyword>
<evidence type="ECO:0000259" key="10">
    <source>
        <dbReference type="PROSITE" id="PS50847"/>
    </source>
</evidence>
<dbReference type="SUPFAM" id="SSF49785">
    <property type="entry name" value="Galactose-binding domain-like"/>
    <property type="match status" value="3"/>
</dbReference>
<keyword evidence="5" id="KW-0572">Peptidoglycan-anchor</keyword>
<evidence type="ECO:0000313" key="12">
    <source>
        <dbReference type="Proteomes" id="UP000092574"/>
    </source>
</evidence>
<keyword evidence="6" id="KW-0175">Coiled coil</keyword>
<dbReference type="InterPro" id="IPR006626">
    <property type="entry name" value="PbH1"/>
</dbReference>
<accession>A0A1C7IG76</accession>
<evidence type="ECO:0000256" key="3">
    <source>
        <dbReference type="ARBA" id="ARBA00022729"/>
    </source>
</evidence>
<dbReference type="InterPro" id="IPR008979">
    <property type="entry name" value="Galactose-bd-like_sf"/>
</dbReference>
<evidence type="ECO:0000256" key="6">
    <source>
        <dbReference type="SAM" id="Coils"/>
    </source>
</evidence>
<dbReference type="EMBL" id="CP015405">
    <property type="protein sequence ID" value="ANU77449.1"/>
    <property type="molecule type" value="Genomic_DNA"/>
</dbReference>
<dbReference type="KEGG" id="byl:A4V09_17885"/>
<keyword evidence="8" id="KW-0472">Membrane</keyword>
<reference evidence="11" key="1">
    <citation type="submission" date="2017-04" db="EMBL/GenBank/DDBJ databases">
        <title>Complete Genome Sequences of Twelve Strains of a Stable Defined Moderately Diverse Mouse Microbiota 2 (sDMDMm2).</title>
        <authorList>
            <person name="Uchimura Y."/>
            <person name="Wyss M."/>
            <person name="Brugiroux S."/>
            <person name="Limenitakis J.P."/>
            <person name="Stecher B."/>
            <person name="McCoy K.D."/>
            <person name="Macpherson A.J."/>
        </authorList>
    </citation>
    <scope>NUCLEOTIDE SEQUENCE</scope>
    <source>
        <strain evidence="11">YL58</strain>
    </source>
</reference>
<dbReference type="InterPro" id="IPR011050">
    <property type="entry name" value="Pectin_lyase_fold/virulence"/>
</dbReference>
<feature type="transmembrane region" description="Helical" evidence="8">
    <location>
        <begin position="1614"/>
        <end position="1632"/>
    </location>
</feature>
<evidence type="ECO:0000256" key="7">
    <source>
        <dbReference type="SAM" id="MobiDB-lite"/>
    </source>
</evidence>
<dbReference type="InterPro" id="IPR003305">
    <property type="entry name" value="CenC_carb-bd"/>
</dbReference>
<dbReference type="PROSITE" id="PS50847">
    <property type="entry name" value="GRAM_POS_ANCHORING"/>
    <property type="match status" value="1"/>
</dbReference>
<evidence type="ECO:0000256" key="9">
    <source>
        <dbReference type="SAM" id="SignalP"/>
    </source>
</evidence>
<evidence type="ECO:0000313" key="11">
    <source>
        <dbReference type="EMBL" id="ANU77449.1"/>
    </source>
</evidence>
<dbReference type="Gene3D" id="2.60.120.260">
    <property type="entry name" value="Galactose-binding domain-like"/>
    <property type="match status" value="3"/>
</dbReference>
<organism evidence="11 12">
    <name type="scientific">Blautia pseudococcoides</name>
    <dbReference type="NCBI Taxonomy" id="1796616"/>
    <lineage>
        <taxon>Bacteria</taxon>
        <taxon>Bacillati</taxon>
        <taxon>Bacillota</taxon>
        <taxon>Clostridia</taxon>
        <taxon>Lachnospirales</taxon>
        <taxon>Lachnospiraceae</taxon>
        <taxon>Blautia</taxon>
    </lineage>
</organism>
<evidence type="ECO:0000256" key="1">
    <source>
        <dbReference type="ARBA" id="ARBA00022512"/>
    </source>
</evidence>
<feature type="compositionally biased region" description="Low complexity" evidence="7">
    <location>
        <begin position="1595"/>
        <end position="1606"/>
    </location>
</feature>
<dbReference type="PANTHER" id="PTHR34491">
    <property type="entry name" value="A-TYPE INCLUSION PROTEIN, PUTATIVE-RELATED"/>
    <property type="match status" value="1"/>
</dbReference>
<evidence type="ECO:0000256" key="4">
    <source>
        <dbReference type="ARBA" id="ARBA00022801"/>
    </source>
</evidence>
<dbReference type="Gene3D" id="2.160.20.10">
    <property type="entry name" value="Single-stranded right-handed beta-helix, Pectin lyase-like"/>
    <property type="match status" value="1"/>
</dbReference>
<dbReference type="InterPro" id="IPR019931">
    <property type="entry name" value="LPXTG_anchor"/>
</dbReference>
<dbReference type="Gene3D" id="1.20.1270.70">
    <property type="entry name" value="Designed single chain three-helix bundle"/>
    <property type="match status" value="3"/>
</dbReference>
<evidence type="ECO:0000256" key="2">
    <source>
        <dbReference type="ARBA" id="ARBA00022525"/>
    </source>
</evidence>